<dbReference type="EC" id="1.1.1.141" evidence="3"/>
<evidence type="ECO:0000256" key="13">
    <source>
        <dbReference type="ARBA" id="ARBA00048144"/>
    </source>
</evidence>
<name>A0ABQ9EBB4_TEGGR</name>
<comment type="catalytic activity">
    <reaction evidence="11">
        <text>14-hydroxy-(4Z,7Z,10Z,12E,16Z,19Z)-docosahexaenoate + NAD(+) = 14-oxo-(4Z,7Z,10Z,12E,16Z,19Z)-docosahexaenoate + NADH + H(+)</text>
        <dbReference type="Rhea" id="RHEA:48952"/>
        <dbReference type="ChEBI" id="CHEBI:15378"/>
        <dbReference type="ChEBI" id="CHEBI:57540"/>
        <dbReference type="ChEBI" id="CHEBI:57945"/>
        <dbReference type="ChEBI" id="CHEBI:90866"/>
        <dbReference type="ChEBI" id="CHEBI:90867"/>
    </reaction>
    <physiologicalReaction direction="left-to-right" evidence="11">
        <dbReference type="Rhea" id="RHEA:48953"/>
    </physiologicalReaction>
</comment>
<dbReference type="SUPFAM" id="SSF51735">
    <property type="entry name" value="NAD(P)-binding Rossmann-fold domains"/>
    <property type="match status" value="1"/>
</dbReference>
<comment type="catalytic activity">
    <reaction evidence="14">
        <text>resolvin D1 + NAD(+) = 17-oxoresolvin D1 + NADH + H(+)</text>
        <dbReference type="Rhea" id="RHEA:50128"/>
        <dbReference type="ChEBI" id="CHEBI:15378"/>
        <dbReference type="ChEBI" id="CHEBI:57540"/>
        <dbReference type="ChEBI" id="CHEBI:57945"/>
        <dbReference type="ChEBI" id="CHEBI:132079"/>
        <dbReference type="ChEBI" id="CHEBI:132081"/>
    </reaction>
    <physiologicalReaction direction="left-to-right" evidence="14">
        <dbReference type="Rhea" id="RHEA:50129"/>
    </physiologicalReaction>
</comment>
<evidence type="ECO:0000256" key="21">
    <source>
        <dbReference type="ARBA" id="ARBA00049188"/>
    </source>
</evidence>
<evidence type="ECO:0000256" key="10">
    <source>
        <dbReference type="ARBA" id="ARBA00047672"/>
    </source>
</evidence>
<dbReference type="Gene3D" id="3.40.50.720">
    <property type="entry name" value="NAD(P)-binding Rossmann-like Domain"/>
    <property type="match status" value="1"/>
</dbReference>
<dbReference type="Pfam" id="PF00106">
    <property type="entry name" value="adh_short"/>
    <property type="match status" value="1"/>
</dbReference>
<evidence type="ECO:0000256" key="14">
    <source>
        <dbReference type="ARBA" id="ARBA00048170"/>
    </source>
</evidence>
<dbReference type="EMBL" id="JARBDR010000917">
    <property type="protein sequence ID" value="KAJ8302628.1"/>
    <property type="molecule type" value="Genomic_DNA"/>
</dbReference>
<evidence type="ECO:0000256" key="8">
    <source>
        <dbReference type="ARBA" id="ARBA00045705"/>
    </source>
</evidence>
<dbReference type="PANTHER" id="PTHR44229:SF4">
    <property type="entry name" value="15-HYDROXYPROSTAGLANDIN DEHYDROGENASE [NAD(+)]"/>
    <property type="match status" value="1"/>
</dbReference>
<comment type="catalytic activity">
    <reaction evidence="12">
        <text>15-oxo-(5S,6R)-dihydroxy-(7E,9E,11Z)-eicosatrienoate + NADH + H(+) = (5S,6R,15S)-trihydroxy-(7E,9E,11Z)-eicosatrienoate + NAD(+)</text>
        <dbReference type="Rhea" id="RHEA:41596"/>
        <dbReference type="ChEBI" id="CHEBI:15378"/>
        <dbReference type="ChEBI" id="CHEBI:57540"/>
        <dbReference type="ChEBI" id="CHEBI:57945"/>
        <dbReference type="ChEBI" id="CHEBI:78325"/>
        <dbReference type="ChEBI" id="CHEBI:78329"/>
    </reaction>
    <physiologicalReaction direction="left-to-right" evidence="12">
        <dbReference type="Rhea" id="RHEA:41597"/>
    </physiologicalReaction>
</comment>
<dbReference type="Proteomes" id="UP001217089">
    <property type="component" value="Unassembled WGS sequence"/>
</dbReference>
<evidence type="ECO:0000256" key="12">
    <source>
        <dbReference type="ARBA" id="ARBA00048140"/>
    </source>
</evidence>
<evidence type="ECO:0000256" key="1">
    <source>
        <dbReference type="ARBA" id="ARBA00006484"/>
    </source>
</evidence>
<evidence type="ECO:0000256" key="19">
    <source>
        <dbReference type="ARBA" id="ARBA00048921"/>
    </source>
</evidence>
<keyword evidence="2" id="KW-0560">Oxidoreductase</keyword>
<evidence type="ECO:0000256" key="3">
    <source>
        <dbReference type="ARBA" id="ARBA00038968"/>
    </source>
</evidence>
<gene>
    <name evidence="22" type="ORF">KUTeg_019024</name>
</gene>
<evidence type="ECO:0000313" key="23">
    <source>
        <dbReference type="Proteomes" id="UP001217089"/>
    </source>
</evidence>
<comment type="catalytic activity">
    <reaction evidence="18">
        <text>prostaglandin E2 + NAD(+) = 15-oxoprostaglandin E2 + NADH + H(+)</text>
        <dbReference type="Rhea" id="RHEA:11876"/>
        <dbReference type="ChEBI" id="CHEBI:15378"/>
        <dbReference type="ChEBI" id="CHEBI:57400"/>
        <dbReference type="ChEBI" id="CHEBI:57540"/>
        <dbReference type="ChEBI" id="CHEBI:57945"/>
        <dbReference type="ChEBI" id="CHEBI:606564"/>
        <dbReference type="EC" id="1.1.1.141"/>
    </reaction>
    <physiologicalReaction direction="left-to-right" evidence="18">
        <dbReference type="Rhea" id="RHEA:11877"/>
    </physiologicalReaction>
</comment>
<dbReference type="InterPro" id="IPR036291">
    <property type="entry name" value="NAD(P)-bd_dom_sf"/>
</dbReference>
<evidence type="ECO:0000256" key="15">
    <source>
        <dbReference type="ARBA" id="ARBA00048393"/>
    </source>
</evidence>
<comment type="catalytic activity">
    <reaction evidence="20">
        <text>(15S)-hydroxy-(5Z,8Z,11Z,13E)-eicosatetraenoate + NAD(+) = 15-oxo-(5Z,8Z,11Z,13E)-eicosatetraenoate + NADH + H(+)</text>
        <dbReference type="Rhea" id="RHEA:23260"/>
        <dbReference type="ChEBI" id="CHEBI:15378"/>
        <dbReference type="ChEBI" id="CHEBI:57409"/>
        <dbReference type="ChEBI" id="CHEBI:57410"/>
        <dbReference type="ChEBI" id="CHEBI:57540"/>
        <dbReference type="ChEBI" id="CHEBI:57945"/>
        <dbReference type="EC" id="1.1.1.232"/>
    </reaction>
    <physiologicalReaction direction="left-to-right" evidence="20">
        <dbReference type="Rhea" id="RHEA:23261"/>
    </physiologicalReaction>
</comment>
<dbReference type="InterPro" id="IPR002347">
    <property type="entry name" value="SDR_fam"/>
</dbReference>
<comment type="function">
    <text evidence="8">Catalyzes the NAD-dependent dehydrogenation (oxidation) of a broad array of hydroxylated polyunsaturated fatty acids (mainly eicosanoids and docosanoids, including prostaglandins, lipoxins and resolvins), yielding their corresponding keto (oxo) metabolites. Decreases the levels of the pro-proliferative prostaglandins such as prostaglandin E2 (whose activity is increased in cancer because of an increase in the expression of cyclooxygenase 2) and generates oxo-fatty acid products that can profoundly influence cell function by abrogating pro-inflammatory cytokine expression. Converts resolvins E1, D1 and D2 to their oxo products, which represents a mode of resolvin inactivation. Resolvin E1 plays important roles during the resolution phase of acute inflammation, while resolvins D1 and D2 have a unique role in obesity-induced adipose inflammation.</text>
</comment>
<proteinExistence type="inferred from homology"/>
<evidence type="ECO:0000256" key="7">
    <source>
        <dbReference type="ARBA" id="ARBA00042026"/>
    </source>
</evidence>
<evidence type="ECO:0000256" key="9">
    <source>
        <dbReference type="ARBA" id="ARBA00047325"/>
    </source>
</evidence>
<sequence>MGEDGGCQFGLNPNPLGPVYSATKAAVIALTRSWAANSEVTNAGIRLNVYCPAFADTALVSNLDKETCLDVNKAKEFVNYIGVMS</sequence>
<keyword evidence="23" id="KW-1185">Reference proteome</keyword>
<evidence type="ECO:0000256" key="20">
    <source>
        <dbReference type="ARBA" id="ARBA00049151"/>
    </source>
</evidence>
<comment type="catalytic activity">
    <reaction evidence="9">
        <text>prostaglandin E1 + NAD(+) = 15-oxoprostaglandin E1 + NADH + H(+)</text>
        <dbReference type="Rhea" id="RHEA:16477"/>
        <dbReference type="ChEBI" id="CHEBI:15378"/>
        <dbReference type="ChEBI" id="CHEBI:57397"/>
        <dbReference type="ChEBI" id="CHEBI:57401"/>
        <dbReference type="ChEBI" id="CHEBI:57540"/>
        <dbReference type="ChEBI" id="CHEBI:57945"/>
    </reaction>
    <physiologicalReaction direction="left-to-right" evidence="9">
        <dbReference type="Rhea" id="RHEA:16478"/>
    </physiologicalReaction>
</comment>
<evidence type="ECO:0000256" key="17">
    <source>
        <dbReference type="ARBA" id="ARBA00048611"/>
    </source>
</evidence>
<comment type="catalytic activity">
    <reaction evidence="15">
        <text>resolvin D2 + NAD(+) = 7-oxoresolvin D2 + NADH + H(+)</text>
        <dbReference type="Rhea" id="RHEA:53584"/>
        <dbReference type="ChEBI" id="CHEBI:15378"/>
        <dbReference type="ChEBI" id="CHEBI:57540"/>
        <dbReference type="ChEBI" id="CHEBI:57945"/>
        <dbReference type="ChEBI" id="CHEBI:133367"/>
        <dbReference type="ChEBI" id="CHEBI:137497"/>
    </reaction>
    <physiologicalReaction direction="left-to-right" evidence="15">
        <dbReference type="Rhea" id="RHEA:53585"/>
    </physiologicalReaction>
</comment>
<comment type="catalytic activity">
    <reaction evidence="13">
        <text>(11R)-hydroxy-(5Z,8Z,12E,14Z)-eicosatetraenoate + NAD(+) = 11-oxo-(5Z,8Z,12E,14Z)-eicosatetraenoate + NADH + H(+)</text>
        <dbReference type="Rhea" id="RHEA:48640"/>
        <dbReference type="ChEBI" id="CHEBI:15378"/>
        <dbReference type="ChEBI" id="CHEBI:57540"/>
        <dbReference type="ChEBI" id="CHEBI:57945"/>
        <dbReference type="ChEBI" id="CHEBI:78836"/>
        <dbReference type="ChEBI" id="CHEBI:90697"/>
    </reaction>
    <physiologicalReaction direction="left-to-right" evidence="13">
        <dbReference type="Rhea" id="RHEA:48641"/>
    </physiologicalReaction>
</comment>
<evidence type="ECO:0000313" key="22">
    <source>
        <dbReference type="EMBL" id="KAJ8302628.1"/>
    </source>
</evidence>
<evidence type="ECO:0000256" key="4">
    <source>
        <dbReference type="ARBA" id="ARBA00039060"/>
    </source>
</evidence>
<comment type="catalytic activity">
    <reaction evidence="21">
        <text>resolvin E1 + NAD(+) = 18-oxo-resolvin E1 + NADH + H(+)</text>
        <dbReference type="Rhea" id="RHEA:49244"/>
        <dbReference type="ChEBI" id="CHEBI:15378"/>
        <dbReference type="ChEBI" id="CHEBI:57540"/>
        <dbReference type="ChEBI" id="CHEBI:57945"/>
        <dbReference type="ChEBI" id="CHEBI:91000"/>
        <dbReference type="ChEBI" id="CHEBI:91001"/>
    </reaction>
    <physiologicalReaction direction="left-to-right" evidence="21">
        <dbReference type="Rhea" id="RHEA:49245"/>
    </physiologicalReaction>
</comment>
<dbReference type="PANTHER" id="PTHR44229">
    <property type="entry name" value="15-HYDROXYPROSTAGLANDIN DEHYDROGENASE [NAD(+)]"/>
    <property type="match status" value="1"/>
</dbReference>
<evidence type="ECO:0000256" key="5">
    <source>
        <dbReference type="ARBA" id="ARBA00040276"/>
    </source>
</evidence>
<comment type="catalytic activity">
    <reaction evidence="19">
        <text>resolvin D2 + NAD(+) = 16-oxoresolvin D2 + NADH + H(+)</text>
        <dbReference type="Rhea" id="RHEA:53588"/>
        <dbReference type="ChEBI" id="CHEBI:15378"/>
        <dbReference type="ChEBI" id="CHEBI:57540"/>
        <dbReference type="ChEBI" id="CHEBI:57945"/>
        <dbReference type="ChEBI" id="CHEBI:133367"/>
        <dbReference type="ChEBI" id="CHEBI:137498"/>
    </reaction>
    <physiologicalReaction direction="left-to-right" evidence="19">
        <dbReference type="Rhea" id="RHEA:53589"/>
    </physiologicalReaction>
</comment>
<protein>
    <recommendedName>
        <fullName evidence="5">15-hydroxyprostaglandin dehydrogenase [NAD(+)]</fullName>
        <ecNumber evidence="3">1.1.1.141</ecNumber>
        <ecNumber evidence="4">1.1.1.232</ecNumber>
    </recommendedName>
    <alternativeName>
        <fullName evidence="7">Eicosanoid/docosanoid dehydrogenase [NAD(+)]</fullName>
    </alternativeName>
    <alternativeName>
        <fullName evidence="6">Prostaglandin dehydrogenase 1</fullName>
    </alternativeName>
</protein>
<accession>A0ABQ9EBB4</accession>
<comment type="caution">
    <text evidence="22">The sequence shown here is derived from an EMBL/GenBank/DDBJ whole genome shotgun (WGS) entry which is preliminary data.</text>
</comment>
<comment type="similarity">
    <text evidence="1">Belongs to the short-chain dehydrogenases/reductases (SDR) family.</text>
</comment>
<organism evidence="22 23">
    <name type="scientific">Tegillarca granosa</name>
    <name type="common">Malaysian cockle</name>
    <name type="synonym">Anadara granosa</name>
    <dbReference type="NCBI Taxonomy" id="220873"/>
    <lineage>
        <taxon>Eukaryota</taxon>
        <taxon>Metazoa</taxon>
        <taxon>Spiralia</taxon>
        <taxon>Lophotrochozoa</taxon>
        <taxon>Mollusca</taxon>
        <taxon>Bivalvia</taxon>
        <taxon>Autobranchia</taxon>
        <taxon>Pteriomorphia</taxon>
        <taxon>Arcoida</taxon>
        <taxon>Arcoidea</taxon>
        <taxon>Arcidae</taxon>
        <taxon>Tegillarca</taxon>
    </lineage>
</organism>
<evidence type="ECO:0000256" key="2">
    <source>
        <dbReference type="ARBA" id="ARBA00023002"/>
    </source>
</evidence>
<evidence type="ECO:0000256" key="11">
    <source>
        <dbReference type="ARBA" id="ARBA00048008"/>
    </source>
</evidence>
<comment type="catalytic activity">
    <reaction evidence="17">
        <text>prostaglandin A1 + NAD(+) = 15-oxo-prostaglandin A1 + NADH + H(+)</text>
        <dbReference type="Rhea" id="RHEA:41263"/>
        <dbReference type="ChEBI" id="CHEBI:15378"/>
        <dbReference type="ChEBI" id="CHEBI:57398"/>
        <dbReference type="ChEBI" id="CHEBI:57540"/>
        <dbReference type="ChEBI" id="CHEBI:57945"/>
        <dbReference type="ChEBI" id="CHEBI:85072"/>
    </reaction>
    <physiologicalReaction direction="left-to-right" evidence="17">
        <dbReference type="Rhea" id="RHEA:41264"/>
    </physiologicalReaction>
</comment>
<comment type="catalytic activity">
    <reaction evidence="10">
        <text>resolvin D1 + NAD(+) = 8-oxoresolvin D1 + NADH + H(+)</text>
        <dbReference type="Rhea" id="RHEA:50124"/>
        <dbReference type="ChEBI" id="CHEBI:15378"/>
        <dbReference type="ChEBI" id="CHEBI:57540"/>
        <dbReference type="ChEBI" id="CHEBI:57945"/>
        <dbReference type="ChEBI" id="CHEBI:132079"/>
        <dbReference type="ChEBI" id="CHEBI:132080"/>
    </reaction>
    <physiologicalReaction direction="left-to-right" evidence="10">
        <dbReference type="Rhea" id="RHEA:50125"/>
    </physiologicalReaction>
</comment>
<dbReference type="EC" id="1.1.1.232" evidence="4"/>
<comment type="catalytic activity">
    <reaction evidence="16">
        <text>lipoxin A4 + NAD(+) = 15-oxo-(5S,6R)-dihydroxy-(7E,9E,11Z,13E)-eicosatetraenoate + NADH + H(+)</text>
        <dbReference type="Rhea" id="RHEA:41572"/>
        <dbReference type="ChEBI" id="CHEBI:15378"/>
        <dbReference type="ChEBI" id="CHEBI:57540"/>
        <dbReference type="ChEBI" id="CHEBI:57945"/>
        <dbReference type="ChEBI" id="CHEBI:67026"/>
        <dbReference type="ChEBI" id="CHEBI:78311"/>
    </reaction>
    <physiologicalReaction direction="left-to-right" evidence="16">
        <dbReference type="Rhea" id="RHEA:41573"/>
    </physiologicalReaction>
</comment>
<evidence type="ECO:0000256" key="16">
    <source>
        <dbReference type="ARBA" id="ARBA00048535"/>
    </source>
</evidence>
<dbReference type="PRINTS" id="PR00081">
    <property type="entry name" value="GDHRDH"/>
</dbReference>
<reference evidence="22 23" key="1">
    <citation type="submission" date="2022-12" db="EMBL/GenBank/DDBJ databases">
        <title>Chromosome-level genome of Tegillarca granosa.</title>
        <authorList>
            <person name="Kim J."/>
        </authorList>
    </citation>
    <scope>NUCLEOTIDE SEQUENCE [LARGE SCALE GENOMIC DNA]</scope>
    <source>
        <strain evidence="22">Teg-2019</strain>
        <tissue evidence="22">Adductor muscle</tissue>
    </source>
</reference>
<evidence type="ECO:0000256" key="18">
    <source>
        <dbReference type="ARBA" id="ARBA00048739"/>
    </source>
</evidence>
<evidence type="ECO:0000256" key="6">
    <source>
        <dbReference type="ARBA" id="ARBA00041812"/>
    </source>
</evidence>